<feature type="transmembrane region" description="Helical" evidence="1">
    <location>
        <begin position="21"/>
        <end position="40"/>
    </location>
</feature>
<dbReference type="Pfam" id="PF01987">
    <property type="entry name" value="AIM24"/>
    <property type="match status" value="1"/>
</dbReference>
<sequence length="760" mass="84331">MSASKTAPPLTKLADRLRIGGGTYSGAGQYAALVAMYPFITYFSLFDFVPEVAQPQVFEIVAQAASGAEAAEAVAERTAYQVNAIAAFFFTGYIPAILRCLWRRAWGWLFIGMIAAHVTLLDLAADFGLIEFGALRETIADLPMIAVKVSFVWIVFRGKIFSASFLLYCFTSALLTSVLAQASGYETLDALRQLLPLIVFGMSVALARLVIHAVVQNGYFVKLLGWRRGLNAFGHTALLWIPILVFAVPYFAITAVLNAAIRDAAYEQRAMLVHPHDETATANCAYLEGSAAYLLRLFGEARNAVTRGSRATAAEREAIAALIQQEQDRPTTIAALREKGTDLRRNTMYSIYRFYDCKQKEWIAKTKAFESEVRDLPVDRLSDEFKKQYNEVLTNRLPMKAPNFSGLGSGIKNWSVKQMQGQINSAYAYIRNSARDKLARKIDEHIEPQIKETSGKIGDGVKQLREEVSPLFEEANRATQISVWWVFSTLNALHMFAHILFTFLCIKSFLYVYGRVAFASDAGAFLTLGDPDEAAHMPHGSVRITGQDYALSEGAEGTYYFSRRFQPHGMPPRFTVPQPTGAPIARLLHRSMSMNRFDLVPKEAAPRPQGLYFTVTGSKTFVEWRLAEGETIVFDFTNFVGMSGSVKLSTLISARISTLQLGKYVFSTATGPGRVVLVTGGRPKTGNDPETEVSMPPERLVAWQRDVRFHVDSSLALPDIYLSTAYVRKEGAGVLVMDVDKQSRRGTGLSRFITHFLWPG</sequence>
<dbReference type="Proteomes" id="UP000287447">
    <property type="component" value="Unassembled WGS sequence"/>
</dbReference>
<dbReference type="InterPro" id="IPR016031">
    <property type="entry name" value="Trp_RNA-bd_attenuator-like_dom"/>
</dbReference>
<feature type="transmembrane region" description="Helical" evidence="1">
    <location>
        <begin position="483"/>
        <end position="506"/>
    </location>
</feature>
<feature type="transmembrane region" description="Helical" evidence="1">
    <location>
        <begin position="194"/>
        <end position="215"/>
    </location>
</feature>
<name>A0A437QHU9_9PROT</name>
<organism evidence="2 3">
    <name type="scientific">Hwanghaeella grinnelliae</name>
    <dbReference type="NCBI Taxonomy" id="2500179"/>
    <lineage>
        <taxon>Bacteria</taxon>
        <taxon>Pseudomonadati</taxon>
        <taxon>Pseudomonadota</taxon>
        <taxon>Alphaproteobacteria</taxon>
        <taxon>Rhodospirillales</taxon>
        <taxon>Rhodospirillaceae</taxon>
        <taxon>Hwanghaeella</taxon>
    </lineage>
</organism>
<dbReference type="RefSeq" id="WP_127767920.1">
    <property type="nucleotide sequence ID" value="NZ_SADE01000004.1"/>
</dbReference>
<feature type="transmembrane region" description="Helical" evidence="1">
    <location>
        <begin position="79"/>
        <end position="98"/>
    </location>
</feature>
<keyword evidence="1" id="KW-0472">Membrane</keyword>
<feature type="transmembrane region" description="Helical" evidence="1">
    <location>
        <begin position="163"/>
        <end position="182"/>
    </location>
</feature>
<evidence type="ECO:0000313" key="2">
    <source>
        <dbReference type="EMBL" id="RVU33890.1"/>
    </source>
</evidence>
<keyword evidence="1" id="KW-1133">Transmembrane helix</keyword>
<dbReference type="OrthoDB" id="1154943at2"/>
<comment type="caution">
    <text evidence="2">The sequence shown here is derived from an EMBL/GenBank/DDBJ whole genome shotgun (WGS) entry which is preliminary data.</text>
</comment>
<dbReference type="EMBL" id="SADE01000004">
    <property type="protein sequence ID" value="RVU33890.1"/>
    <property type="molecule type" value="Genomic_DNA"/>
</dbReference>
<evidence type="ECO:0000313" key="3">
    <source>
        <dbReference type="Proteomes" id="UP000287447"/>
    </source>
</evidence>
<dbReference type="AlphaFoldDB" id="A0A437QHU9"/>
<dbReference type="SUPFAM" id="SSF51219">
    <property type="entry name" value="TRAP-like"/>
    <property type="match status" value="1"/>
</dbReference>
<accession>A0A437QHU9</accession>
<dbReference type="InterPro" id="IPR002838">
    <property type="entry name" value="AIM24"/>
</dbReference>
<reference evidence="3" key="1">
    <citation type="submission" date="2019-01" db="EMBL/GenBank/DDBJ databases">
        <title>Gri0909 isolated from a small marine red alga.</title>
        <authorList>
            <person name="Kim J."/>
            <person name="Jeong S.E."/>
            <person name="Jeon C.O."/>
        </authorList>
    </citation>
    <scope>NUCLEOTIDE SEQUENCE [LARGE SCALE GENOMIC DNA]</scope>
    <source>
        <strain evidence="3">Gri0909</strain>
    </source>
</reference>
<feature type="transmembrane region" description="Helical" evidence="1">
    <location>
        <begin position="236"/>
        <end position="261"/>
    </location>
</feature>
<feature type="transmembrane region" description="Helical" evidence="1">
    <location>
        <begin position="105"/>
        <end position="127"/>
    </location>
</feature>
<keyword evidence="1" id="KW-0812">Transmembrane</keyword>
<keyword evidence="3" id="KW-1185">Reference proteome</keyword>
<protein>
    <submittedName>
        <fullName evidence="2">Uncharacterized protein</fullName>
    </submittedName>
</protein>
<evidence type="ECO:0000256" key="1">
    <source>
        <dbReference type="SAM" id="Phobius"/>
    </source>
</evidence>
<proteinExistence type="predicted"/>
<gene>
    <name evidence="2" type="ORF">EOI86_22420</name>
</gene>